<evidence type="ECO:0000313" key="2">
    <source>
        <dbReference type="Proteomes" id="UP001442841"/>
    </source>
</evidence>
<dbReference type="InterPro" id="IPR012349">
    <property type="entry name" value="Split_barrel_FMN-bd"/>
</dbReference>
<name>A0ABZ3FW70_9ACTN</name>
<dbReference type="Proteomes" id="UP001442841">
    <property type="component" value="Chromosome"/>
</dbReference>
<proteinExistence type="predicted"/>
<organism evidence="1 2">
    <name type="scientific">Ammonicoccus fulvus</name>
    <dbReference type="NCBI Taxonomy" id="3138240"/>
    <lineage>
        <taxon>Bacteria</taxon>
        <taxon>Bacillati</taxon>
        <taxon>Actinomycetota</taxon>
        <taxon>Actinomycetes</taxon>
        <taxon>Propionibacteriales</taxon>
        <taxon>Propionibacteriaceae</taxon>
        <taxon>Ammonicoccus</taxon>
    </lineage>
</organism>
<accession>A0ABZ3FW70</accession>
<dbReference type="Pfam" id="PF12900">
    <property type="entry name" value="Pyridox_ox_2"/>
    <property type="match status" value="1"/>
</dbReference>
<sequence length="143" mass="16299">MTEATEQGVLSPDECWDLLGSREFGRLAYVVDGAPHIVPVNYRVDGADLVFRTADGQKLRSILRENRVAFEVDEVDDANEIGSSVVVRGEARVLPEAEELRFEQVGLRAWLGTDKPVLVAIRPSELTGRRYHLRRPWRRMRRV</sequence>
<keyword evidence="2" id="KW-1185">Reference proteome</keyword>
<dbReference type="InterPro" id="IPR024747">
    <property type="entry name" value="Pyridox_Oxase-rel"/>
</dbReference>
<dbReference type="EMBL" id="CP154795">
    <property type="protein sequence ID" value="XAN09032.1"/>
    <property type="molecule type" value="Genomic_DNA"/>
</dbReference>
<dbReference type="RefSeq" id="WP_425310467.1">
    <property type="nucleotide sequence ID" value="NZ_CP154795.1"/>
</dbReference>
<reference evidence="1 2" key="1">
    <citation type="submission" date="2024-04" db="EMBL/GenBank/DDBJ databases">
        <title>Isolation of an actinomycete strain from pig manure.</title>
        <authorList>
            <person name="Gong T."/>
            <person name="Yu Z."/>
            <person name="An M."/>
            <person name="Wei C."/>
            <person name="Yang W."/>
            <person name="Liu L."/>
        </authorList>
    </citation>
    <scope>NUCLEOTIDE SEQUENCE [LARGE SCALE GENOMIC DNA]</scope>
    <source>
        <strain evidence="1 2">ZF39</strain>
    </source>
</reference>
<gene>
    <name evidence="1" type="ORF">AADG42_17505</name>
</gene>
<dbReference type="SUPFAM" id="SSF50475">
    <property type="entry name" value="FMN-binding split barrel"/>
    <property type="match status" value="1"/>
</dbReference>
<dbReference type="Gene3D" id="2.30.110.10">
    <property type="entry name" value="Electron Transport, Fmn-binding Protein, Chain A"/>
    <property type="match status" value="1"/>
</dbReference>
<evidence type="ECO:0000313" key="1">
    <source>
        <dbReference type="EMBL" id="XAN09032.1"/>
    </source>
</evidence>
<protein>
    <submittedName>
        <fullName evidence="1">Pyridoxamine 5'-phosphate oxidase family protein</fullName>
    </submittedName>
</protein>